<dbReference type="GO" id="GO:0032259">
    <property type="term" value="P:methylation"/>
    <property type="evidence" value="ECO:0007669"/>
    <property type="project" value="UniProtKB-KW"/>
</dbReference>
<dbReference type="Gene3D" id="3.20.20.150">
    <property type="entry name" value="Divalent-metal-dependent TIM barrel enzymes"/>
    <property type="match status" value="2"/>
</dbReference>
<dbReference type="GO" id="GO:0005829">
    <property type="term" value="C:cytosol"/>
    <property type="evidence" value="ECO:0007669"/>
    <property type="project" value="TreeGrafter"/>
</dbReference>
<dbReference type="Pfam" id="PF17285">
    <property type="entry name" value="PRMT5_TIM"/>
    <property type="match status" value="2"/>
</dbReference>
<sequence>MPLGDARGSKSDPSRFCGVETAFDDDVPNLFSFNLHGGFDFMVLPLMDPDYRPSKVNDDRSISSCLPFAGSDLVLSPSQWSSHIVGKISSWIDLDSEDETLRKDSEIALMQEIHWASHLSLQMDPDYRPSKVDDDRSISSCLPFAGSDLVLSPSQWSSHIVGKISAWIDLDSEDETLRKDSEIALMQEIHWASHLSLQACLLPTPKGTSCANYAKCLNQILLNLNSMQLWLRIPLKKSENVTETRDADHMVSISHTVSMPFLSTRVQLEIHPTS</sequence>
<dbReference type="AlphaFoldDB" id="A0A2Z7CMS1"/>
<dbReference type="GO" id="GO:0005634">
    <property type="term" value="C:nucleus"/>
    <property type="evidence" value="ECO:0007669"/>
    <property type="project" value="TreeGrafter"/>
</dbReference>
<keyword evidence="3" id="KW-0808">Transferase</keyword>
<feature type="domain" description="PRMT5 TIM barrel" evidence="2">
    <location>
        <begin position="127"/>
        <end position="246"/>
    </location>
</feature>
<keyword evidence="1" id="KW-0949">S-adenosyl-L-methionine</keyword>
<dbReference type="OrthoDB" id="1368803at2759"/>
<dbReference type="EMBL" id="KQ995242">
    <property type="protein sequence ID" value="KZV47655.1"/>
    <property type="molecule type" value="Genomic_DNA"/>
</dbReference>
<accession>A0A2Z7CMS1</accession>
<reference evidence="3 4" key="1">
    <citation type="journal article" date="2015" name="Proc. Natl. Acad. Sci. U.S.A.">
        <title>The resurrection genome of Boea hygrometrica: A blueprint for survival of dehydration.</title>
        <authorList>
            <person name="Xiao L."/>
            <person name="Yang G."/>
            <person name="Zhang L."/>
            <person name="Yang X."/>
            <person name="Zhao S."/>
            <person name="Ji Z."/>
            <person name="Zhou Q."/>
            <person name="Hu M."/>
            <person name="Wang Y."/>
            <person name="Chen M."/>
            <person name="Xu Y."/>
            <person name="Jin H."/>
            <person name="Xiao X."/>
            <person name="Hu G."/>
            <person name="Bao F."/>
            <person name="Hu Y."/>
            <person name="Wan P."/>
            <person name="Li L."/>
            <person name="Deng X."/>
            <person name="Kuang T."/>
            <person name="Xiang C."/>
            <person name="Zhu J.K."/>
            <person name="Oliver M.J."/>
            <person name="He Y."/>
        </authorList>
    </citation>
    <scope>NUCLEOTIDE SEQUENCE [LARGE SCALE GENOMIC DNA]</scope>
    <source>
        <strain evidence="4">cv. XS01</strain>
    </source>
</reference>
<dbReference type="InterPro" id="IPR025799">
    <property type="entry name" value="Arg_MeTrfase"/>
</dbReference>
<dbReference type="PANTHER" id="PTHR10738:SF0">
    <property type="entry name" value="PROTEIN ARGININE N-METHYLTRANSFERASE 5"/>
    <property type="match status" value="1"/>
</dbReference>
<gene>
    <name evidence="3" type="ORF">F511_14441</name>
</gene>
<name>A0A2Z7CMS1_9LAMI</name>
<keyword evidence="4" id="KW-1185">Reference proteome</keyword>
<protein>
    <submittedName>
        <fullName evidence="3">Protein arginine N-methyltransferase 1.5</fullName>
    </submittedName>
</protein>
<keyword evidence="3" id="KW-0489">Methyltransferase</keyword>
<proteinExistence type="predicted"/>
<evidence type="ECO:0000313" key="4">
    <source>
        <dbReference type="Proteomes" id="UP000250235"/>
    </source>
</evidence>
<evidence type="ECO:0000256" key="1">
    <source>
        <dbReference type="ARBA" id="ARBA00022691"/>
    </source>
</evidence>
<dbReference type="Proteomes" id="UP000250235">
    <property type="component" value="Unassembled WGS sequence"/>
</dbReference>
<organism evidence="3 4">
    <name type="scientific">Dorcoceras hygrometricum</name>
    <dbReference type="NCBI Taxonomy" id="472368"/>
    <lineage>
        <taxon>Eukaryota</taxon>
        <taxon>Viridiplantae</taxon>
        <taxon>Streptophyta</taxon>
        <taxon>Embryophyta</taxon>
        <taxon>Tracheophyta</taxon>
        <taxon>Spermatophyta</taxon>
        <taxon>Magnoliopsida</taxon>
        <taxon>eudicotyledons</taxon>
        <taxon>Gunneridae</taxon>
        <taxon>Pentapetalae</taxon>
        <taxon>asterids</taxon>
        <taxon>lamiids</taxon>
        <taxon>Lamiales</taxon>
        <taxon>Gesneriaceae</taxon>
        <taxon>Didymocarpoideae</taxon>
        <taxon>Trichosporeae</taxon>
        <taxon>Loxocarpinae</taxon>
        <taxon>Dorcoceras</taxon>
    </lineage>
</organism>
<dbReference type="PANTHER" id="PTHR10738">
    <property type="entry name" value="PROTEIN ARGININE N-METHYLTRANSFERASE 5"/>
    <property type="match status" value="1"/>
</dbReference>
<evidence type="ECO:0000313" key="3">
    <source>
        <dbReference type="EMBL" id="KZV47655.1"/>
    </source>
</evidence>
<dbReference type="InterPro" id="IPR035247">
    <property type="entry name" value="PRMT5_TIM"/>
</dbReference>
<dbReference type="GO" id="GO:0016274">
    <property type="term" value="F:protein-arginine N-methyltransferase activity"/>
    <property type="evidence" value="ECO:0007669"/>
    <property type="project" value="InterPro"/>
</dbReference>
<evidence type="ECO:0000259" key="2">
    <source>
        <dbReference type="Pfam" id="PF17285"/>
    </source>
</evidence>
<dbReference type="GO" id="GO:0006355">
    <property type="term" value="P:regulation of DNA-templated transcription"/>
    <property type="evidence" value="ECO:0007669"/>
    <property type="project" value="TreeGrafter"/>
</dbReference>
<feature type="domain" description="PRMT5 TIM barrel" evidence="2">
    <location>
        <begin position="38"/>
        <end position="122"/>
    </location>
</feature>